<dbReference type="GO" id="GO:0016491">
    <property type="term" value="F:oxidoreductase activity"/>
    <property type="evidence" value="ECO:0007669"/>
    <property type="project" value="UniProtKB-KW"/>
</dbReference>
<dbReference type="RefSeq" id="WP_066046537.1">
    <property type="nucleotide sequence ID" value="NZ_CP014223.1"/>
</dbReference>
<evidence type="ECO:0000313" key="4">
    <source>
        <dbReference type="Proteomes" id="UP000068026"/>
    </source>
</evidence>
<accession>A0A0X8VBC7</accession>
<evidence type="ECO:0000313" key="5">
    <source>
        <dbReference type="Proteomes" id="UP000184204"/>
    </source>
</evidence>
<reference evidence="5" key="4">
    <citation type="submission" date="2016-11" db="EMBL/GenBank/DDBJ databases">
        <authorList>
            <person name="Jaros S."/>
            <person name="Januszkiewicz K."/>
            <person name="Wedrychowicz H."/>
        </authorList>
    </citation>
    <scope>NUCLEOTIDE SEQUENCE [LARGE SCALE GENOMIC DNA]</scope>
    <source>
        <strain evidence="5">DSM 1682</strain>
    </source>
</reference>
<dbReference type="OrthoDB" id="9804790at2"/>
<dbReference type="InterPro" id="IPR018170">
    <property type="entry name" value="Aldo/ket_reductase_CS"/>
</dbReference>
<dbReference type="Proteomes" id="UP000068026">
    <property type="component" value="Chromosome"/>
</dbReference>
<gene>
    <name evidence="2" type="primary">ydhF</name>
    <name evidence="2" type="ORF">CPRO_00350</name>
    <name evidence="3" type="ORF">SAMN02745151_00324</name>
</gene>
<evidence type="ECO:0000259" key="1">
    <source>
        <dbReference type="Pfam" id="PF00248"/>
    </source>
</evidence>
<dbReference type="PANTHER" id="PTHR43364">
    <property type="entry name" value="NADH-SPECIFIC METHYLGLYOXAL REDUCTASE-RELATED"/>
    <property type="match status" value="1"/>
</dbReference>
<dbReference type="KEGG" id="cpro:CPRO_00350"/>
<evidence type="ECO:0000313" key="2">
    <source>
        <dbReference type="EMBL" id="AMJ39660.1"/>
    </source>
</evidence>
<keyword evidence="4" id="KW-1185">Reference proteome</keyword>
<reference evidence="4" key="2">
    <citation type="submission" date="2016-01" db="EMBL/GenBank/DDBJ databases">
        <authorList>
            <person name="Poehlein A."/>
            <person name="Schlien K."/>
            <person name="Gottschalk G."/>
            <person name="Buckel W."/>
            <person name="Daniel R."/>
        </authorList>
    </citation>
    <scope>NUCLEOTIDE SEQUENCE [LARGE SCALE GENOMIC DNA]</scope>
    <source>
        <strain evidence="4">X2</strain>
    </source>
</reference>
<keyword evidence="2" id="KW-0560">Oxidoreductase</keyword>
<dbReference type="EMBL" id="CP014223">
    <property type="protein sequence ID" value="AMJ39660.1"/>
    <property type="molecule type" value="Genomic_DNA"/>
</dbReference>
<proteinExistence type="predicted"/>
<dbReference type="InterPro" id="IPR036812">
    <property type="entry name" value="NAD(P)_OxRdtase_dom_sf"/>
</dbReference>
<feature type="domain" description="NADP-dependent oxidoreductase" evidence="1">
    <location>
        <begin position="14"/>
        <end position="283"/>
    </location>
</feature>
<dbReference type="EC" id="1.-.-.-" evidence="2"/>
<evidence type="ECO:0000313" key="3">
    <source>
        <dbReference type="EMBL" id="SHE30887.1"/>
    </source>
</evidence>
<dbReference type="PANTHER" id="PTHR43364:SF1">
    <property type="entry name" value="OXIDOREDUCTASE YDHF"/>
    <property type="match status" value="1"/>
</dbReference>
<dbReference type="PROSITE" id="PS00062">
    <property type="entry name" value="ALDOKETO_REDUCTASE_2"/>
    <property type="match status" value="1"/>
</dbReference>
<dbReference type="GO" id="GO:0005829">
    <property type="term" value="C:cytosol"/>
    <property type="evidence" value="ECO:0007669"/>
    <property type="project" value="TreeGrafter"/>
</dbReference>
<name>A0A0X8VBC7_ANAPI</name>
<protein>
    <submittedName>
        <fullName evidence="2">Oxidoreductase YdhF</fullName>
        <ecNumber evidence="2">1.-.-.-</ecNumber>
    </submittedName>
    <submittedName>
        <fullName evidence="3">Predicted oxidoreductase</fullName>
    </submittedName>
</protein>
<dbReference type="PRINTS" id="PR00069">
    <property type="entry name" value="ALDKETRDTASE"/>
</dbReference>
<dbReference type="Pfam" id="PF00248">
    <property type="entry name" value="Aldo_ket_red"/>
    <property type="match status" value="1"/>
</dbReference>
<dbReference type="AlphaFoldDB" id="A0A0X8VBC7"/>
<dbReference type="EMBL" id="FQUA01000001">
    <property type="protein sequence ID" value="SHE30887.1"/>
    <property type="molecule type" value="Genomic_DNA"/>
</dbReference>
<dbReference type="InterPro" id="IPR020471">
    <property type="entry name" value="AKR"/>
</dbReference>
<organism evidence="3 5">
    <name type="scientific">Anaerotignum propionicum DSM 1682</name>
    <dbReference type="NCBI Taxonomy" id="991789"/>
    <lineage>
        <taxon>Bacteria</taxon>
        <taxon>Bacillati</taxon>
        <taxon>Bacillota</taxon>
        <taxon>Clostridia</taxon>
        <taxon>Lachnospirales</taxon>
        <taxon>Anaerotignaceae</taxon>
        <taxon>Anaerotignum</taxon>
    </lineage>
</organism>
<dbReference type="InterPro" id="IPR050523">
    <property type="entry name" value="AKR_Detox_Biosynth"/>
</dbReference>
<dbReference type="Gene3D" id="3.20.20.100">
    <property type="entry name" value="NADP-dependent oxidoreductase domain"/>
    <property type="match status" value="1"/>
</dbReference>
<dbReference type="CDD" id="cd19092">
    <property type="entry name" value="AKR_BsYcsN_EcYdhF-like"/>
    <property type="match status" value="1"/>
</dbReference>
<dbReference type="SUPFAM" id="SSF51430">
    <property type="entry name" value="NAD(P)-linked oxidoreductase"/>
    <property type="match status" value="1"/>
</dbReference>
<dbReference type="Proteomes" id="UP000184204">
    <property type="component" value="Unassembled WGS sequence"/>
</dbReference>
<sequence length="293" mass="34082">MEYLKITEELSFSRIIQGFWRLVQWEWSAKELEAFMQECVERGVTTFDTAEVYGFGECETQLGRVFARNPALRNKIQLVSKTGIFNHEGFKYYDTSYDRVKTSCKESLQRLSCDCLDLYLIHREDPCFDPKETGRALLELKKEGLVKEIGVSNFDPIKFQALNQFCENQLCTNQIEWNPCCYEHIHSGMIDLLTQKQLHPMIWSPLAGGKLFTSQEPPYVRVREKLSEIAQRHDVEAEVIAYAWLLYHPVKAMPIVGSSKLSRLESAINALDVKLERWEWYEIYTASAGTRLR</sequence>
<dbReference type="InterPro" id="IPR023210">
    <property type="entry name" value="NADP_OxRdtase_dom"/>
</dbReference>
<reference evidence="3" key="3">
    <citation type="submission" date="2016-11" db="EMBL/GenBank/DDBJ databases">
        <authorList>
            <person name="Varghese N."/>
            <person name="Submissions S."/>
        </authorList>
    </citation>
    <scope>NUCLEOTIDE SEQUENCE</scope>
    <source>
        <strain evidence="3">DSM 1682</strain>
    </source>
</reference>
<reference evidence="2 4" key="1">
    <citation type="journal article" date="2016" name="Genome Announc.">
        <title>Complete Genome Sequence of the Amino Acid-Fermenting Clostridium propionicum X2 (DSM 1682).</title>
        <authorList>
            <person name="Poehlein A."/>
            <person name="Schlien K."/>
            <person name="Chowdhury N.P."/>
            <person name="Gottschalk G."/>
            <person name="Buckel W."/>
            <person name="Daniel R."/>
        </authorList>
    </citation>
    <scope>NUCLEOTIDE SEQUENCE [LARGE SCALE GENOMIC DNA]</scope>
    <source>
        <strain evidence="2 4">X2</strain>
    </source>
</reference>